<keyword evidence="7" id="KW-0139">CF(1)</keyword>
<dbReference type="RefSeq" id="WP_042500723.1">
    <property type="nucleotide sequence ID" value="NZ_BBNU01000022.1"/>
</dbReference>
<keyword evidence="2 7" id="KW-0813">Transport</keyword>
<dbReference type="GO" id="GO:0016787">
    <property type="term" value="F:hydrolase activity"/>
    <property type="evidence" value="ECO:0007669"/>
    <property type="project" value="UniProtKB-KW"/>
</dbReference>
<comment type="caution">
    <text evidence="8">The sequence shown here is derived from an EMBL/GenBank/DDBJ whole genome shotgun (WGS) entry which is preliminary data.</text>
</comment>
<comment type="subcellular location">
    <subcellularLocation>
        <location evidence="7">Cell membrane</location>
        <topology evidence="7">Peripheral membrane protein</topology>
    </subcellularLocation>
    <subcellularLocation>
        <location evidence="1">Membrane</location>
    </subcellularLocation>
</comment>
<protein>
    <recommendedName>
        <fullName evidence="7">ATP synthase subunit delta</fullName>
    </recommendedName>
    <alternativeName>
        <fullName evidence="7">ATP synthase F(1) sector subunit delta</fullName>
    </alternativeName>
    <alternativeName>
        <fullName evidence="7">F-type ATPase subunit delta</fullName>
        <shortName evidence="7">F-ATPase subunit delta</shortName>
    </alternativeName>
</protein>
<dbReference type="GO" id="GO:0005886">
    <property type="term" value="C:plasma membrane"/>
    <property type="evidence" value="ECO:0007669"/>
    <property type="project" value="UniProtKB-SubCell"/>
</dbReference>
<reference evidence="8" key="1">
    <citation type="journal article" date="2014" name="Genome Announc.">
        <title>Draft Genome Sequences of Marine Flavobacterium Algibacter lectus Strains SS8 and NR4.</title>
        <authorList>
            <person name="Takatani N."/>
            <person name="Nakanishi M."/>
            <person name="Meirelles P."/>
            <person name="Mino S."/>
            <person name="Suda W."/>
            <person name="Oshima K."/>
            <person name="Hattori M."/>
            <person name="Ohkuma M."/>
            <person name="Hosokawa M."/>
            <person name="Miyashita K."/>
            <person name="Thompson F.L."/>
            <person name="Niwa A."/>
            <person name="Sawabe T."/>
            <person name="Sawabe T."/>
        </authorList>
    </citation>
    <scope>NUCLEOTIDE SEQUENCE [LARGE SCALE GENOMIC DNA]</scope>
    <source>
        <strain evidence="8">JCM 19274</strain>
    </source>
</reference>
<dbReference type="Proteomes" id="UP000029643">
    <property type="component" value="Unassembled WGS sequence"/>
</dbReference>
<dbReference type="PRINTS" id="PR00125">
    <property type="entry name" value="ATPASEDELTA"/>
</dbReference>
<dbReference type="Pfam" id="PF00213">
    <property type="entry name" value="OSCP"/>
    <property type="match status" value="1"/>
</dbReference>
<evidence type="ECO:0000256" key="5">
    <source>
        <dbReference type="ARBA" id="ARBA00023136"/>
    </source>
</evidence>
<keyword evidence="5 7" id="KW-0472">Membrane</keyword>
<dbReference type="GO" id="GO:0045259">
    <property type="term" value="C:proton-transporting ATP synthase complex"/>
    <property type="evidence" value="ECO:0007669"/>
    <property type="project" value="UniProtKB-KW"/>
</dbReference>
<dbReference type="AlphaFoldDB" id="A0A090X6Z8"/>
<dbReference type="GO" id="GO:0046933">
    <property type="term" value="F:proton-transporting ATP synthase activity, rotational mechanism"/>
    <property type="evidence" value="ECO:0007669"/>
    <property type="project" value="UniProtKB-UniRule"/>
</dbReference>
<dbReference type="InterPro" id="IPR020781">
    <property type="entry name" value="ATPase_OSCP/d_CS"/>
</dbReference>
<evidence type="ECO:0000313" key="8">
    <source>
        <dbReference type="EMBL" id="GAL82157.1"/>
    </source>
</evidence>
<dbReference type="NCBIfam" id="TIGR01145">
    <property type="entry name" value="ATP_synt_delta"/>
    <property type="match status" value="1"/>
</dbReference>
<keyword evidence="4 7" id="KW-0406">Ion transport</keyword>
<proteinExistence type="inferred from homology"/>
<evidence type="ECO:0000313" key="9">
    <source>
        <dbReference type="Proteomes" id="UP000029643"/>
    </source>
</evidence>
<gene>
    <name evidence="7" type="primary">atpH</name>
    <name evidence="8" type="ORF">JCM19274_55</name>
</gene>
<dbReference type="Gene3D" id="1.10.520.20">
    <property type="entry name" value="N-terminal domain of the delta subunit of the F1F0-ATP synthase"/>
    <property type="match status" value="1"/>
</dbReference>
<organism evidence="8 9">
    <name type="scientific">Algibacter lectus</name>
    <dbReference type="NCBI Taxonomy" id="221126"/>
    <lineage>
        <taxon>Bacteria</taxon>
        <taxon>Pseudomonadati</taxon>
        <taxon>Bacteroidota</taxon>
        <taxon>Flavobacteriia</taxon>
        <taxon>Flavobacteriales</taxon>
        <taxon>Flavobacteriaceae</taxon>
        <taxon>Algibacter</taxon>
    </lineage>
</organism>
<keyword evidence="3 7" id="KW-0375">Hydrogen ion transport</keyword>
<sequence>MAGARAAIRYAKALLSLASDQNTTEVVGNDMKLIANTLETSKDLSEALQSPVIPSSIKKSTLLEVFKNADKSTNNLIDTLVTNNRINILGDIAIKYSELLDKSKGVEVATVTTAVALTADLKKRVLEKAKTLTGKDVEVENIIDEDILGGFILRIGDLQYNASVANQLNKLKREFTLN</sequence>
<dbReference type="InterPro" id="IPR026015">
    <property type="entry name" value="ATP_synth_OSCP/delta_N_sf"/>
</dbReference>
<dbReference type="STRING" id="221126.SAMN04489722_10316"/>
<dbReference type="PROSITE" id="PS00389">
    <property type="entry name" value="ATPASE_DELTA"/>
    <property type="match status" value="1"/>
</dbReference>
<comment type="function">
    <text evidence="7">F(1)F(0) ATP synthase produces ATP from ADP in the presence of a proton or sodium gradient. F-type ATPases consist of two structural domains, F(1) containing the extramembraneous catalytic core and F(0) containing the membrane proton channel, linked together by a central stalk and a peripheral stalk. During catalysis, ATP synthesis in the catalytic domain of F(1) is coupled via a rotary mechanism of the central stalk subunits to proton translocation.</text>
</comment>
<dbReference type="PANTHER" id="PTHR11910">
    <property type="entry name" value="ATP SYNTHASE DELTA CHAIN"/>
    <property type="match status" value="1"/>
</dbReference>
<evidence type="ECO:0000256" key="4">
    <source>
        <dbReference type="ARBA" id="ARBA00023065"/>
    </source>
</evidence>
<evidence type="ECO:0000256" key="2">
    <source>
        <dbReference type="ARBA" id="ARBA00022448"/>
    </source>
</evidence>
<dbReference type="EMBL" id="BBNU01000022">
    <property type="protein sequence ID" value="GAL82157.1"/>
    <property type="molecule type" value="Genomic_DNA"/>
</dbReference>
<dbReference type="HAMAP" id="MF_01416">
    <property type="entry name" value="ATP_synth_delta_bact"/>
    <property type="match status" value="1"/>
</dbReference>
<keyword evidence="7" id="KW-1003">Cell membrane</keyword>
<dbReference type="SUPFAM" id="SSF47928">
    <property type="entry name" value="N-terminal domain of the delta subunit of the F1F0-ATP synthase"/>
    <property type="match status" value="1"/>
</dbReference>
<name>A0A090X6Z8_9FLAO</name>
<keyword evidence="8" id="KW-0378">Hydrolase</keyword>
<keyword evidence="6 7" id="KW-0066">ATP synthesis</keyword>
<evidence type="ECO:0000256" key="6">
    <source>
        <dbReference type="ARBA" id="ARBA00023310"/>
    </source>
</evidence>
<accession>A0A090X6Z8</accession>
<comment type="similarity">
    <text evidence="7">Belongs to the ATPase delta chain family.</text>
</comment>
<dbReference type="InterPro" id="IPR000711">
    <property type="entry name" value="ATPase_OSCP/dsu"/>
</dbReference>
<comment type="function">
    <text evidence="7">This protein is part of the stalk that links CF(0) to CF(1). It either transmits conformational changes from CF(0) to CF(1) or is implicated in proton conduction.</text>
</comment>
<evidence type="ECO:0000256" key="1">
    <source>
        <dbReference type="ARBA" id="ARBA00004370"/>
    </source>
</evidence>
<evidence type="ECO:0000256" key="7">
    <source>
        <dbReference type="HAMAP-Rule" id="MF_01416"/>
    </source>
</evidence>
<evidence type="ECO:0000256" key="3">
    <source>
        <dbReference type="ARBA" id="ARBA00022781"/>
    </source>
</evidence>